<proteinExistence type="predicted"/>
<sequence>MFSVLPVLPVLSELSVLLMLLMPRELSMSYGMPLPSTDLADTDRSSAPDPDADED</sequence>
<comment type="caution">
    <text evidence="2">The sequence shown here is derived from an EMBL/GenBank/DDBJ whole genome shotgun (WGS) entry which is preliminary data.</text>
</comment>
<keyword evidence="3" id="KW-1185">Reference proteome</keyword>
<feature type="region of interest" description="Disordered" evidence="1">
    <location>
        <begin position="32"/>
        <end position="55"/>
    </location>
</feature>
<dbReference type="RefSeq" id="WP_250917731.1">
    <property type="nucleotide sequence ID" value="NZ_JAMQAW010000002.1"/>
</dbReference>
<evidence type="ECO:0008006" key="4">
    <source>
        <dbReference type="Google" id="ProtNLM"/>
    </source>
</evidence>
<organism evidence="2 3">
    <name type="scientific">Streptomyces albipurpureus</name>
    <dbReference type="NCBI Taxonomy" id="2897419"/>
    <lineage>
        <taxon>Bacteria</taxon>
        <taxon>Bacillati</taxon>
        <taxon>Actinomycetota</taxon>
        <taxon>Actinomycetes</taxon>
        <taxon>Kitasatosporales</taxon>
        <taxon>Streptomycetaceae</taxon>
        <taxon>Streptomyces</taxon>
    </lineage>
</organism>
<protein>
    <recommendedName>
        <fullName evidence="4">Secreted protein</fullName>
    </recommendedName>
</protein>
<evidence type="ECO:0000313" key="3">
    <source>
        <dbReference type="Proteomes" id="UP001431429"/>
    </source>
</evidence>
<evidence type="ECO:0000256" key="1">
    <source>
        <dbReference type="SAM" id="MobiDB-lite"/>
    </source>
</evidence>
<dbReference type="Proteomes" id="UP001431429">
    <property type="component" value="Unassembled WGS sequence"/>
</dbReference>
<evidence type="ECO:0000313" key="2">
    <source>
        <dbReference type="EMBL" id="MCM2386977.1"/>
    </source>
</evidence>
<accession>A0ABT0UEK3</accession>
<name>A0ABT0UEK3_9ACTN</name>
<reference evidence="2" key="1">
    <citation type="submission" date="2022-06" db="EMBL/GenBank/DDBJ databases">
        <title>Genome public.</title>
        <authorList>
            <person name="Sun Q."/>
        </authorList>
    </citation>
    <scope>NUCLEOTIDE SEQUENCE</scope>
    <source>
        <strain evidence="2">CWNU-1</strain>
    </source>
</reference>
<gene>
    <name evidence="2" type="ORF">NBG84_01395</name>
</gene>
<dbReference type="EMBL" id="JAMQAW010000002">
    <property type="protein sequence ID" value="MCM2386977.1"/>
    <property type="molecule type" value="Genomic_DNA"/>
</dbReference>